<reference evidence="1 2" key="1">
    <citation type="journal article" date="2017" name="Curr. Biol.">
        <title>The Evolution of Venom by Co-option of Single-Copy Genes.</title>
        <authorList>
            <person name="Martinson E.O."/>
            <person name="Mrinalini"/>
            <person name="Kelkar Y.D."/>
            <person name="Chang C.H."/>
            <person name="Werren J.H."/>
        </authorList>
    </citation>
    <scope>NUCLEOTIDE SEQUENCE [LARGE SCALE GENOMIC DNA]</scope>
    <source>
        <strain evidence="1 2">Alberta</strain>
        <tissue evidence="1">Whole body</tissue>
    </source>
</reference>
<proteinExistence type="predicted"/>
<gene>
    <name evidence="1" type="ORF">TSAR_015513</name>
</gene>
<evidence type="ECO:0000313" key="2">
    <source>
        <dbReference type="Proteomes" id="UP000215335"/>
    </source>
</evidence>
<dbReference type="EMBL" id="NNAY01001468">
    <property type="protein sequence ID" value="OXU23858.1"/>
    <property type="molecule type" value="Genomic_DNA"/>
</dbReference>
<dbReference type="AlphaFoldDB" id="A0A232F0A5"/>
<sequence length="108" mass="12303">MGGEETIDFTDKMSNLLKQDLLQLVSVFCFVKSQLTVPPCKIETNPVVDLPFDRSHPSNLLDQPIRICKHQQVIQKHNQLQFDTILGEHVDTWAIYALAQAQDLENSI</sequence>
<evidence type="ECO:0000313" key="1">
    <source>
        <dbReference type="EMBL" id="OXU23858.1"/>
    </source>
</evidence>
<accession>A0A232F0A5</accession>
<dbReference type="Proteomes" id="UP000215335">
    <property type="component" value="Unassembled WGS sequence"/>
</dbReference>
<protein>
    <submittedName>
        <fullName evidence="1">Uncharacterized protein</fullName>
    </submittedName>
</protein>
<name>A0A232F0A5_9HYME</name>
<keyword evidence="2" id="KW-1185">Reference proteome</keyword>
<comment type="caution">
    <text evidence="1">The sequence shown here is derived from an EMBL/GenBank/DDBJ whole genome shotgun (WGS) entry which is preliminary data.</text>
</comment>
<organism evidence="1 2">
    <name type="scientific">Trichomalopsis sarcophagae</name>
    <dbReference type="NCBI Taxonomy" id="543379"/>
    <lineage>
        <taxon>Eukaryota</taxon>
        <taxon>Metazoa</taxon>
        <taxon>Ecdysozoa</taxon>
        <taxon>Arthropoda</taxon>
        <taxon>Hexapoda</taxon>
        <taxon>Insecta</taxon>
        <taxon>Pterygota</taxon>
        <taxon>Neoptera</taxon>
        <taxon>Endopterygota</taxon>
        <taxon>Hymenoptera</taxon>
        <taxon>Apocrita</taxon>
        <taxon>Proctotrupomorpha</taxon>
        <taxon>Chalcidoidea</taxon>
        <taxon>Pteromalidae</taxon>
        <taxon>Pteromalinae</taxon>
        <taxon>Trichomalopsis</taxon>
    </lineage>
</organism>